<sequence length="98" mass="11125">MQFQSWENLATYLPPPLYQSLPAPFLFAALVLFSSSNSDCRQLSALIFQMPVCNSAASKRNHIFQSFVRQKEDGFGKKEKKSLSSANKENFCSLRLSR</sequence>
<gene>
    <name evidence="2" type="ORF">CDAR_111401</name>
</gene>
<dbReference type="Proteomes" id="UP001054837">
    <property type="component" value="Unassembled WGS sequence"/>
</dbReference>
<accession>A0AAV4WEJ7</accession>
<name>A0AAV4WEJ7_9ARAC</name>
<evidence type="ECO:0000256" key="1">
    <source>
        <dbReference type="SAM" id="MobiDB-lite"/>
    </source>
</evidence>
<protein>
    <submittedName>
        <fullName evidence="2">Uncharacterized protein</fullName>
    </submittedName>
</protein>
<proteinExistence type="predicted"/>
<evidence type="ECO:0000313" key="3">
    <source>
        <dbReference type="Proteomes" id="UP001054837"/>
    </source>
</evidence>
<comment type="caution">
    <text evidence="2">The sequence shown here is derived from an EMBL/GenBank/DDBJ whole genome shotgun (WGS) entry which is preliminary data.</text>
</comment>
<organism evidence="2 3">
    <name type="scientific">Caerostris darwini</name>
    <dbReference type="NCBI Taxonomy" id="1538125"/>
    <lineage>
        <taxon>Eukaryota</taxon>
        <taxon>Metazoa</taxon>
        <taxon>Ecdysozoa</taxon>
        <taxon>Arthropoda</taxon>
        <taxon>Chelicerata</taxon>
        <taxon>Arachnida</taxon>
        <taxon>Araneae</taxon>
        <taxon>Araneomorphae</taxon>
        <taxon>Entelegynae</taxon>
        <taxon>Araneoidea</taxon>
        <taxon>Araneidae</taxon>
        <taxon>Caerostris</taxon>
    </lineage>
</organism>
<dbReference type="AlphaFoldDB" id="A0AAV4WEJ7"/>
<evidence type="ECO:0000313" key="2">
    <source>
        <dbReference type="EMBL" id="GIY81047.1"/>
    </source>
</evidence>
<dbReference type="EMBL" id="BPLQ01014567">
    <property type="protein sequence ID" value="GIY81047.1"/>
    <property type="molecule type" value="Genomic_DNA"/>
</dbReference>
<feature type="region of interest" description="Disordered" evidence="1">
    <location>
        <begin position="73"/>
        <end position="98"/>
    </location>
</feature>
<keyword evidence="3" id="KW-1185">Reference proteome</keyword>
<reference evidence="2 3" key="1">
    <citation type="submission" date="2021-06" db="EMBL/GenBank/DDBJ databases">
        <title>Caerostris darwini draft genome.</title>
        <authorList>
            <person name="Kono N."/>
            <person name="Arakawa K."/>
        </authorList>
    </citation>
    <scope>NUCLEOTIDE SEQUENCE [LARGE SCALE GENOMIC DNA]</scope>
</reference>